<dbReference type="EMBL" id="SZOH01000252">
    <property type="protein sequence ID" value="TKJ07054.1"/>
    <property type="molecule type" value="Genomic_DNA"/>
</dbReference>
<dbReference type="AlphaFoldDB" id="A0A9X9AEW4"/>
<feature type="non-terminal residue" evidence="2">
    <location>
        <position position="40"/>
    </location>
</feature>
<proteinExistence type="predicted"/>
<comment type="caution">
    <text evidence="2">The sequence shown here is derived from an EMBL/GenBank/DDBJ whole genome shotgun (WGS) entry which is preliminary data.</text>
</comment>
<organism evidence="2 3">
    <name type="scientific">Bacillus cereus</name>
    <dbReference type="NCBI Taxonomy" id="1396"/>
    <lineage>
        <taxon>Bacteria</taxon>
        <taxon>Bacillati</taxon>
        <taxon>Bacillota</taxon>
        <taxon>Bacilli</taxon>
        <taxon>Bacillales</taxon>
        <taxon>Bacillaceae</taxon>
        <taxon>Bacillus</taxon>
        <taxon>Bacillus cereus group</taxon>
    </lineage>
</organism>
<feature type="domain" description="TRAM" evidence="1">
    <location>
        <begin position="9"/>
        <end position="40"/>
    </location>
</feature>
<dbReference type="SUPFAM" id="SSF50249">
    <property type="entry name" value="Nucleic acid-binding proteins"/>
    <property type="match status" value="1"/>
</dbReference>
<dbReference type="InterPro" id="IPR012340">
    <property type="entry name" value="NA-bd_OB-fold"/>
</dbReference>
<protein>
    <submittedName>
        <fullName evidence="2">TRAM domain-containing protein</fullName>
    </submittedName>
</protein>
<gene>
    <name evidence="2" type="ORF">FC695_04610</name>
</gene>
<dbReference type="InterPro" id="IPR002792">
    <property type="entry name" value="TRAM_dom"/>
</dbReference>
<reference evidence="2 3" key="1">
    <citation type="journal article" date="2019" name="Environ. Microbiol.">
        <title>An active ?-lactamase is a part of an orchestrated cell wall stress resistance network of Bacillus subtilis and related rhizosphere species.</title>
        <authorList>
            <person name="Bucher T."/>
            <person name="Keren-Paz A."/>
            <person name="Hausser J."/>
            <person name="Olender T."/>
            <person name="Cytryn E."/>
            <person name="Kolodkin-Gal I."/>
        </authorList>
    </citation>
    <scope>NUCLEOTIDE SEQUENCE [LARGE SCALE GENOMIC DNA]</scope>
    <source>
        <strain evidence="2 3">I32</strain>
    </source>
</reference>
<evidence type="ECO:0000313" key="2">
    <source>
        <dbReference type="EMBL" id="TKJ07054.1"/>
    </source>
</evidence>
<dbReference type="PROSITE" id="PS50926">
    <property type="entry name" value="TRAM"/>
    <property type="match status" value="1"/>
</dbReference>
<sequence length="40" mass="4576">MIQKQHESKLEVGQTFPVTIKRLGINGEGVGYFKRQVVFI</sequence>
<evidence type="ECO:0000313" key="3">
    <source>
        <dbReference type="Proteomes" id="UP000308444"/>
    </source>
</evidence>
<dbReference type="Proteomes" id="UP000308444">
    <property type="component" value="Unassembled WGS sequence"/>
</dbReference>
<name>A0A9X9AEW4_BACCE</name>
<dbReference type="Pfam" id="PF01938">
    <property type="entry name" value="TRAM"/>
    <property type="match status" value="1"/>
</dbReference>
<accession>A0A9X9AEW4</accession>
<dbReference type="Gene3D" id="2.40.50.140">
    <property type="entry name" value="Nucleic acid-binding proteins"/>
    <property type="match status" value="1"/>
</dbReference>
<evidence type="ECO:0000259" key="1">
    <source>
        <dbReference type="PROSITE" id="PS50926"/>
    </source>
</evidence>